<dbReference type="Pfam" id="PF19263">
    <property type="entry name" value="DUF5906"/>
    <property type="match status" value="1"/>
</dbReference>
<dbReference type="SUPFAM" id="SSF52540">
    <property type="entry name" value="P-loop containing nucleoside triphosphate hydrolases"/>
    <property type="match status" value="1"/>
</dbReference>
<accession>A0A8S5M427</accession>
<dbReference type="SMART" id="SM00942">
    <property type="entry name" value="PriCT_1"/>
    <property type="match status" value="1"/>
</dbReference>
<dbReference type="InterPro" id="IPR045455">
    <property type="entry name" value="NrS-1_pol-like_helicase"/>
</dbReference>
<protein>
    <submittedName>
        <fullName evidence="5">DsDNA helicase</fullName>
    </submittedName>
</protein>
<dbReference type="NCBIfam" id="TIGR01613">
    <property type="entry name" value="primase_Cterm"/>
    <property type="match status" value="1"/>
</dbReference>
<evidence type="ECO:0000256" key="2">
    <source>
        <dbReference type="ARBA" id="ARBA00022801"/>
    </source>
</evidence>
<dbReference type="GO" id="GO:0005524">
    <property type="term" value="F:ATP binding"/>
    <property type="evidence" value="ECO:0007669"/>
    <property type="project" value="UniProtKB-KW"/>
</dbReference>
<keyword evidence="2" id="KW-0378">Hydrolase</keyword>
<dbReference type="GO" id="GO:0004386">
    <property type="term" value="F:helicase activity"/>
    <property type="evidence" value="ECO:0007669"/>
    <property type="project" value="UniProtKB-KW"/>
</dbReference>
<dbReference type="Pfam" id="PF08706">
    <property type="entry name" value="D5_N"/>
    <property type="match status" value="1"/>
</dbReference>
<keyword evidence="1" id="KW-0547">Nucleotide-binding</keyword>
<keyword evidence="5" id="KW-0347">Helicase</keyword>
<dbReference type="PANTHER" id="PTHR35372:SF2">
    <property type="entry name" value="SF3 HELICASE DOMAIN-CONTAINING PROTEIN"/>
    <property type="match status" value="1"/>
</dbReference>
<feature type="domain" description="SF3 helicase" evidence="4">
    <location>
        <begin position="461"/>
        <end position="620"/>
    </location>
</feature>
<dbReference type="InterPro" id="IPR014820">
    <property type="entry name" value="PriCT_1"/>
</dbReference>
<dbReference type="InterPro" id="IPR027417">
    <property type="entry name" value="P-loop_NTPase"/>
</dbReference>
<proteinExistence type="predicted"/>
<dbReference type="SMART" id="SM00885">
    <property type="entry name" value="D5_N"/>
    <property type="match status" value="1"/>
</dbReference>
<organism evidence="5">
    <name type="scientific">Siphoviridae sp. ctquf9</name>
    <dbReference type="NCBI Taxonomy" id="2826470"/>
    <lineage>
        <taxon>Viruses</taxon>
        <taxon>Duplodnaviria</taxon>
        <taxon>Heunggongvirae</taxon>
        <taxon>Uroviricota</taxon>
        <taxon>Caudoviricetes</taxon>
    </lineage>
</organism>
<dbReference type="InterPro" id="IPR014818">
    <property type="entry name" value="Phage/plasmid_primase_P4_C"/>
</dbReference>
<sequence length="747" mass="84926">MRVTLYTANCKGNRKNCIYPNRCVIEDEVDFMAAVGYDHVCAWFDKSYRSTDNFRTSDVDVMDCDNDHSDNPDDWIYPENYEKLFPNVSYIVVPSRNNMNPKDGKSARPRHHVYFPHEPVDTADACAALKTAIHHKFPFFDGNALDAARFIYGFACEDIVWHEGEITIDCLLKSSMSAIPQGQRNSTMSRFAGRVVKRYGATDHAYHIFMEEAAKCDPPLEEEELQLIWGSASKFAAKVQSQEGYVAPENYNDDFAHESLKPSDYSDIGQAKMVVREYGNELRFTDATDYLRYNGEYWVESKQRAVGAMEEFLDLQLQDALDEVKQALDAMTASGANENDVTAGGKRFEKTLEGEQQELYGKYLAAKQYLGFVMKRRDMKYVVTALQAAKPMLAIEVADLDKDDYLLNVPAATYNLMHGLEGAREPESEDYITKQTTCAPGDAGKQLWLDALDTFFCKDQALIDYVQQIVGMASVGKVYVEALIIAYGEGRNGKSTFWNTIARVLGTYAGNMSADTLTVGCKRNVKPEMAELKGKRLVIAAELEEGMRLNTSIIKQLCSTDDIYAEKKYKDPFKFTPSHTIVLYTNHLPRVGANDEGTWRRLIVIPFNAKIEGRSDIKNYADYLYQNAGPYIMTWIIEGAQKVIRQNFKLSVPPCVSEAIGEYRKRNDWFGNFMEECCDVDESFQEKSGELYDEYRAYCVRMGEYIRNSADFYAALGNGGFHKFRTKKARYIRGLRLKSPFENEEEA</sequence>
<dbReference type="PANTHER" id="PTHR35372">
    <property type="entry name" value="ATP BINDING PROTEIN-RELATED"/>
    <property type="match status" value="1"/>
</dbReference>
<evidence type="ECO:0000256" key="3">
    <source>
        <dbReference type="ARBA" id="ARBA00022840"/>
    </source>
</evidence>
<keyword evidence="3" id="KW-0067">ATP-binding</keyword>
<evidence type="ECO:0000259" key="4">
    <source>
        <dbReference type="PROSITE" id="PS51206"/>
    </source>
</evidence>
<dbReference type="InterPro" id="IPR014015">
    <property type="entry name" value="Helicase_SF3_DNA-vir"/>
</dbReference>
<dbReference type="EMBL" id="BK014815">
    <property type="protein sequence ID" value="DAD76980.1"/>
    <property type="molecule type" value="Genomic_DNA"/>
</dbReference>
<reference evidence="5" key="1">
    <citation type="journal article" date="2021" name="Proc. Natl. Acad. Sci. U.S.A.">
        <title>A Catalog of Tens of Thousands of Viruses from Human Metagenomes Reveals Hidden Associations with Chronic Diseases.</title>
        <authorList>
            <person name="Tisza M.J."/>
            <person name="Buck C.B."/>
        </authorList>
    </citation>
    <scope>NUCLEOTIDE SEQUENCE</scope>
    <source>
        <strain evidence="5">Ctquf9</strain>
    </source>
</reference>
<dbReference type="GO" id="GO:0016787">
    <property type="term" value="F:hydrolase activity"/>
    <property type="evidence" value="ECO:0007669"/>
    <property type="project" value="UniProtKB-KW"/>
</dbReference>
<dbReference type="PROSITE" id="PS51206">
    <property type="entry name" value="SF3_HELICASE_1"/>
    <property type="match status" value="1"/>
</dbReference>
<evidence type="ECO:0000256" key="1">
    <source>
        <dbReference type="ARBA" id="ARBA00022741"/>
    </source>
</evidence>
<evidence type="ECO:0000313" key="5">
    <source>
        <dbReference type="EMBL" id="DAD76980.1"/>
    </source>
</evidence>
<dbReference type="InterPro" id="IPR006500">
    <property type="entry name" value="Helicase_put_C_phage/plasmid"/>
</dbReference>
<dbReference type="Gene3D" id="3.40.50.300">
    <property type="entry name" value="P-loop containing nucleotide triphosphate hydrolases"/>
    <property type="match status" value="1"/>
</dbReference>
<dbReference type="InterPro" id="IPR051620">
    <property type="entry name" value="ORF904-like_C"/>
</dbReference>
<name>A0A8S5M427_9CAUD</name>